<gene>
    <name evidence="3" type="ORF">J2S07_002863</name>
</gene>
<dbReference type="EC" id="4.99.1.4" evidence="3"/>
<keyword evidence="2 3" id="KW-0456">Lyase</keyword>
<protein>
    <submittedName>
        <fullName evidence="3">Sirohydrochlorin ferrochelatase/sirohydrochlorin cobaltochelatase</fullName>
        <ecNumber evidence="3">4.99.1.3</ecNumber>
        <ecNumber evidence="3">4.99.1.4</ecNumber>
    </submittedName>
</protein>
<dbReference type="SUPFAM" id="SSF53800">
    <property type="entry name" value="Chelatase"/>
    <property type="match status" value="1"/>
</dbReference>
<dbReference type="InterPro" id="IPR050963">
    <property type="entry name" value="Sirohydro_Cobaltochel/CbiX"/>
</dbReference>
<evidence type="ECO:0000313" key="4">
    <source>
        <dbReference type="Proteomes" id="UP001231362"/>
    </source>
</evidence>
<dbReference type="GO" id="GO:0051266">
    <property type="term" value="F:sirohydrochlorin ferrochelatase activity"/>
    <property type="evidence" value="ECO:0007669"/>
    <property type="project" value="UniProtKB-EC"/>
</dbReference>
<dbReference type="GO" id="GO:0016852">
    <property type="term" value="F:sirohydrochlorin cobaltochelatase activity"/>
    <property type="evidence" value="ECO:0007669"/>
    <property type="project" value="UniProtKB-EC"/>
</dbReference>
<keyword evidence="4" id="KW-1185">Reference proteome</keyword>
<evidence type="ECO:0000256" key="2">
    <source>
        <dbReference type="ARBA" id="ARBA00023239"/>
    </source>
</evidence>
<dbReference type="Proteomes" id="UP001231362">
    <property type="component" value="Unassembled WGS sequence"/>
</dbReference>
<name>A0ABT9V6J5_9BACL</name>
<sequence length="241" mass="26927">MDAVIYLAHGSQRSAANEKFVDFIKRIMQHSPLSIQAYGFLENAQPSIAQTIESCIEQGARRITVVPVFLLPGIHTNVDIPIELGQYPDVIFHYGKPLGVDDIMVDILADKLADAGFGARDNEAVLLVGHGSRLPEAGAEFERLAISLAEKARCSVHPAYVTTPVYYQEIAAKLVEKKIFILPHFLFSGGFTDKMKRELEWVEESIIFCEPVGFNERLIPLIEKRVAEVHDEFNLSDYVTP</sequence>
<dbReference type="CDD" id="cd03416">
    <property type="entry name" value="CbiX_SirB_N"/>
    <property type="match status" value="1"/>
</dbReference>
<dbReference type="RefSeq" id="WP_307151051.1">
    <property type="nucleotide sequence ID" value="NZ_JAUSTU010000013.1"/>
</dbReference>
<dbReference type="EC" id="4.99.1.3" evidence="3"/>
<proteinExistence type="predicted"/>
<keyword evidence="1" id="KW-0479">Metal-binding</keyword>
<evidence type="ECO:0000256" key="1">
    <source>
        <dbReference type="ARBA" id="ARBA00022723"/>
    </source>
</evidence>
<accession>A0ABT9V6J5</accession>
<comment type="caution">
    <text evidence="3">The sequence shown here is derived from an EMBL/GenBank/DDBJ whole genome shotgun (WGS) entry which is preliminary data.</text>
</comment>
<dbReference type="Gene3D" id="3.40.50.1400">
    <property type="match status" value="2"/>
</dbReference>
<organism evidence="3 4">
    <name type="scientific">Anoxybacillus andreesenii</name>
    <dbReference type="NCBI Taxonomy" id="1325932"/>
    <lineage>
        <taxon>Bacteria</taxon>
        <taxon>Bacillati</taxon>
        <taxon>Bacillota</taxon>
        <taxon>Bacilli</taxon>
        <taxon>Bacillales</taxon>
        <taxon>Anoxybacillaceae</taxon>
        <taxon>Anoxybacillus</taxon>
    </lineage>
</organism>
<dbReference type="PANTHER" id="PTHR33542:SF3">
    <property type="entry name" value="SIROHYDROCHLORIN FERROCHELATASE, CHLOROPLASTIC"/>
    <property type="match status" value="1"/>
</dbReference>
<dbReference type="InterPro" id="IPR002762">
    <property type="entry name" value="CbiX-like"/>
</dbReference>
<dbReference type="Pfam" id="PF01903">
    <property type="entry name" value="CbiX"/>
    <property type="match status" value="2"/>
</dbReference>
<reference evidence="3 4" key="1">
    <citation type="submission" date="2023-07" db="EMBL/GenBank/DDBJ databases">
        <title>Genomic Encyclopedia of Type Strains, Phase IV (KMG-IV): sequencing the most valuable type-strain genomes for metagenomic binning, comparative biology and taxonomic classification.</title>
        <authorList>
            <person name="Goeker M."/>
        </authorList>
    </citation>
    <scope>NUCLEOTIDE SEQUENCE [LARGE SCALE GENOMIC DNA]</scope>
    <source>
        <strain evidence="3 4">DSM 23948</strain>
    </source>
</reference>
<dbReference type="PANTHER" id="PTHR33542">
    <property type="entry name" value="SIROHYDROCHLORIN FERROCHELATASE, CHLOROPLASTIC"/>
    <property type="match status" value="1"/>
</dbReference>
<dbReference type="EMBL" id="JAUSTU010000013">
    <property type="protein sequence ID" value="MDQ0156542.1"/>
    <property type="molecule type" value="Genomic_DNA"/>
</dbReference>
<evidence type="ECO:0000313" key="3">
    <source>
        <dbReference type="EMBL" id="MDQ0156542.1"/>
    </source>
</evidence>